<dbReference type="PANTHER" id="PTHR35546:SF70">
    <property type="entry name" value="F-BOX PROTEIN INTERACTION DOMAIN PROTEIN"/>
    <property type="match status" value="1"/>
</dbReference>
<evidence type="ECO:0000313" key="3">
    <source>
        <dbReference type="Proteomes" id="UP001386955"/>
    </source>
</evidence>
<keyword evidence="3" id="KW-1185">Reference proteome</keyword>
<reference evidence="2 3" key="1">
    <citation type="submission" date="2024-01" db="EMBL/GenBank/DDBJ databases">
        <title>The genomes of 5 underutilized Papilionoideae crops provide insights into root nodulation and disease resistanc.</title>
        <authorList>
            <person name="Jiang F."/>
        </authorList>
    </citation>
    <scope>NUCLEOTIDE SEQUENCE [LARGE SCALE GENOMIC DNA]</scope>
    <source>
        <strain evidence="2">DUOXIRENSHENG_FW03</strain>
        <tissue evidence="2">Leaves</tissue>
    </source>
</reference>
<protein>
    <recommendedName>
        <fullName evidence="1">F-box protein At3g26010-like beta-propeller domain-containing protein</fullName>
    </recommendedName>
</protein>
<name>A0AAN9S266_PSOTE</name>
<organism evidence="2 3">
    <name type="scientific">Psophocarpus tetragonolobus</name>
    <name type="common">Winged bean</name>
    <name type="synonym">Dolichos tetragonolobus</name>
    <dbReference type="NCBI Taxonomy" id="3891"/>
    <lineage>
        <taxon>Eukaryota</taxon>
        <taxon>Viridiplantae</taxon>
        <taxon>Streptophyta</taxon>
        <taxon>Embryophyta</taxon>
        <taxon>Tracheophyta</taxon>
        <taxon>Spermatophyta</taxon>
        <taxon>Magnoliopsida</taxon>
        <taxon>eudicotyledons</taxon>
        <taxon>Gunneridae</taxon>
        <taxon>Pentapetalae</taxon>
        <taxon>rosids</taxon>
        <taxon>fabids</taxon>
        <taxon>Fabales</taxon>
        <taxon>Fabaceae</taxon>
        <taxon>Papilionoideae</taxon>
        <taxon>50 kb inversion clade</taxon>
        <taxon>NPAAA clade</taxon>
        <taxon>indigoferoid/millettioid clade</taxon>
        <taxon>Phaseoleae</taxon>
        <taxon>Psophocarpus</taxon>
    </lineage>
</organism>
<dbReference type="EMBL" id="JAYMYS010000007">
    <property type="protein sequence ID" value="KAK7387350.1"/>
    <property type="molecule type" value="Genomic_DNA"/>
</dbReference>
<comment type="caution">
    <text evidence="2">The sequence shown here is derived from an EMBL/GenBank/DDBJ whole genome shotgun (WGS) entry which is preliminary data.</text>
</comment>
<proteinExistence type="predicted"/>
<dbReference type="Pfam" id="PF24750">
    <property type="entry name" value="b-prop_At3g26010-like"/>
    <property type="match status" value="1"/>
</dbReference>
<dbReference type="PANTHER" id="PTHR35546">
    <property type="entry name" value="F-BOX PROTEIN INTERACTION DOMAIN PROTEIN-RELATED"/>
    <property type="match status" value="1"/>
</dbReference>
<sequence length="375" mass="42476">MSMEIENFLTVGTTSLDTRVGLVCHYQFENGTSQFVFMDVQGESGASLDDSRSFSTENFVQTRAYCNGLILLSGFSGNQSCYHVFNPLTKHNVMIPQTSIRGSIVRVGLAYDGCQFEVVLVEADSSKSNELILHVFSSETSKWRSHHPTNIAAPSLPECEFPELGPPPLYSNGAIHWEIGGNLLVYQVQGNHCELHELPNSNFDDWSRQSTLTFSRRCLCESGGRIYYCYTDYHGFHIWNLLNEENNLPESYYYCNYKRFPWRLDHSVMHEVFMPKHQNFCGSFSDWDPYKIAPISYNEQAQIIYLQLPGTVVSYKFDSGTLGSICTYSSYPGIDFNCCSFFSSTTSSPRNAERDINKGEMELNLPVAGMENLAL</sequence>
<evidence type="ECO:0000259" key="1">
    <source>
        <dbReference type="Pfam" id="PF24750"/>
    </source>
</evidence>
<dbReference type="InterPro" id="IPR056592">
    <property type="entry name" value="Beta-prop_At3g26010-like"/>
</dbReference>
<accession>A0AAN9S266</accession>
<dbReference type="InterPro" id="IPR055290">
    <property type="entry name" value="At3g26010-like"/>
</dbReference>
<gene>
    <name evidence="2" type="ORF">VNO78_28081</name>
</gene>
<dbReference type="AlphaFoldDB" id="A0AAN9S266"/>
<evidence type="ECO:0000313" key="2">
    <source>
        <dbReference type="EMBL" id="KAK7387350.1"/>
    </source>
</evidence>
<dbReference type="Proteomes" id="UP001386955">
    <property type="component" value="Unassembled WGS sequence"/>
</dbReference>
<feature type="domain" description="F-box protein At3g26010-like beta-propeller" evidence="1">
    <location>
        <begin position="60"/>
        <end position="245"/>
    </location>
</feature>